<dbReference type="PANTHER" id="PTHR45586:SF1">
    <property type="entry name" value="LIPOPOLYSACCHARIDE ASSEMBLY PROTEIN B"/>
    <property type="match status" value="1"/>
</dbReference>
<dbReference type="PANTHER" id="PTHR45586">
    <property type="entry name" value="TPR REPEAT-CONTAINING PROTEIN PA4667"/>
    <property type="match status" value="1"/>
</dbReference>
<evidence type="ECO:0000256" key="2">
    <source>
        <dbReference type="ARBA" id="ARBA00022803"/>
    </source>
</evidence>
<dbReference type="STRING" id="394096.DB31_8614"/>
<dbReference type="Proteomes" id="UP000028725">
    <property type="component" value="Unassembled WGS sequence"/>
</dbReference>
<dbReference type="EMBL" id="JMCB01000008">
    <property type="protein sequence ID" value="KFE67261.1"/>
    <property type="molecule type" value="Genomic_DNA"/>
</dbReference>
<reference evidence="4 5" key="1">
    <citation type="submission" date="2014-04" db="EMBL/GenBank/DDBJ databases">
        <title>Genome assembly of Hyalangium minutum DSM 14724.</title>
        <authorList>
            <person name="Sharma G."/>
            <person name="Subramanian S."/>
        </authorList>
    </citation>
    <scope>NUCLEOTIDE SEQUENCE [LARGE SCALE GENOMIC DNA]</scope>
    <source>
        <strain evidence="4 5">DSM 14724</strain>
    </source>
</reference>
<dbReference type="AlphaFoldDB" id="A0A085WHU8"/>
<evidence type="ECO:0000313" key="4">
    <source>
        <dbReference type="EMBL" id="KFE67261.1"/>
    </source>
</evidence>
<keyword evidence="2 3" id="KW-0802">TPR repeat</keyword>
<evidence type="ECO:0000313" key="5">
    <source>
        <dbReference type="Proteomes" id="UP000028725"/>
    </source>
</evidence>
<gene>
    <name evidence="4" type="ORF">DB31_8614</name>
</gene>
<dbReference type="InterPro" id="IPR011990">
    <property type="entry name" value="TPR-like_helical_dom_sf"/>
</dbReference>
<comment type="caution">
    <text evidence="4">The sequence shown here is derived from an EMBL/GenBank/DDBJ whole genome shotgun (WGS) entry which is preliminary data.</text>
</comment>
<keyword evidence="1" id="KW-0677">Repeat</keyword>
<dbReference type="Gene3D" id="1.25.40.10">
    <property type="entry name" value="Tetratricopeptide repeat domain"/>
    <property type="match status" value="3"/>
</dbReference>
<feature type="repeat" description="TPR" evidence="3">
    <location>
        <begin position="301"/>
        <end position="334"/>
    </location>
</feature>
<keyword evidence="5" id="KW-1185">Reference proteome</keyword>
<dbReference type="RefSeq" id="WP_240486834.1">
    <property type="nucleotide sequence ID" value="NZ_JMCB01000008.1"/>
</dbReference>
<dbReference type="PROSITE" id="PS50005">
    <property type="entry name" value="TPR"/>
    <property type="match status" value="1"/>
</dbReference>
<dbReference type="Pfam" id="PF14559">
    <property type="entry name" value="TPR_19"/>
    <property type="match status" value="1"/>
</dbReference>
<evidence type="ECO:0000256" key="3">
    <source>
        <dbReference type="PROSITE-ProRule" id="PRU00339"/>
    </source>
</evidence>
<sequence>MTAALSFLLPLACKDPETAAVQARAESYESKLAEGRTFMAANQPERAAKAFRSAANMSRDNSEPLMLLAEAHRAAGNEGSAILALKEAEAIAPGNDPAIQKQIADLYLRQGHVAEAISTLVALRNEKELSDPEILSLARLQARNGDADGAFKSLEPIQNLRPDDPNAKVVEAEILLIKGEELLAAKLMDRLVEENPNLMEARLLRVRYFLNSGYPEVAEQDVNGIDGENAKRPDVVLMRARILTRLAKHEEAAEALTQLVEEHPDHVDALAQLAEAKLNLGKNIEAGDLVEKVLRIRARYARALYVRGRVLEAQGDKRLAAENYEYALTADPLFAPALSQVWRMQQAAGQKNEAQATLQRLYKLGEASLEEKVALAQMYADSKTNLERGKKIVDELLQREPGNPKYVALKAALTPTPEKKKFNGPIIIRGGRHR</sequence>
<name>A0A085WHU8_9BACT</name>
<dbReference type="InterPro" id="IPR051012">
    <property type="entry name" value="CellSynth/LPSAsmb/PSIAsmb"/>
</dbReference>
<evidence type="ECO:0000256" key="1">
    <source>
        <dbReference type="ARBA" id="ARBA00022737"/>
    </source>
</evidence>
<dbReference type="SUPFAM" id="SSF48452">
    <property type="entry name" value="TPR-like"/>
    <property type="match status" value="2"/>
</dbReference>
<dbReference type="SMART" id="SM00028">
    <property type="entry name" value="TPR"/>
    <property type="match status" value="5"/>
</dbReference>
<organism evidence="4 5">
    <name type="scientific">Hyalangium minutum</name>
    <dbReference type="NCBI Taxonomy" id="394096"/>
    <lineage>
        <taxon>Bacteria</taxon>
        <taxon>Pseudomonadati</taxon>
        <taxon>Myxococcota</taxon>
        <taxon>Myxococcia</taxon>
        <taxon>Myxococcales</taxon>
        <taxon>Cystobacterineae</taxon>
        <taxon>Archangiaceae</taxon>
        <taxon>Hyalangium</taxon>
    </lineage>
</organism>
<proteinExistence type="predicted"/>
<dbReference type="Pfam" id="PF13432">
    <property type="entry name" value="TPR_16"/>
    <property type="match status" value="1"/>
</dbReference>
<accession>A0A085WHU8</accession>
<dbReference type="InterPro" id="IPR019734">
    <property type="entry name" value="TPR_rpt"/>
</dbReference>
<protein>
    <submittedName>
        <fullName evidence="4">Uncharacterized protein</fullName>
    </submittedName>
</protein>